<comment type="caution">
    <text evidence="3">The sequence shown here is derived from an EMBL/GenBank/DDBJ whole genome shotgun (WGS) entry which is preliminary data.</text>
</comment>
<evidence type="ECO:0000313" key="1">
    <source>
        <dbReference type="EMBL" id="KAA1066633.1"/>
    </source>
</evidence>
<evidence type="ECO:0000313" key="2">
    <source>
        <dbReference type="EMBL" id="KAA1099295.1"/>
    </source>
</evidence>
<dbReference type="Proteomes" id="UP000324748">
    <property type="component" value="Unassembled WGS sequence"/>
</dbReference>
<dbReference type="OrthoDB" id="2851338at2759"/>
<dbReference type="EMBL" id="VSWC01000002">
    <property type="protein sequence ID" value="KAA1117265.1"/>
    <property type="molecule type" value="Genomic_DNA"/>
</dbReference>
<evidence type="ECO:0000313" key="4">
    <source>
        <dbReference type="Proteomes" id="UP000324748"/>
    </source>
</evidence>
<dbReference type="EMBL" id="VSWC01000054">
    <property type="protein sequence ID" value="KAA1099295.1"/>
    <property type="molecule type" value="Genomic_DNA"/>
</dbReference>
<sequence>MTSSSDHQTYHSYILTVELAEPSPELLSEMQLLDGWRKTHVGETVNSSIVGRLQSASSDPFQTPRFILIFGQPVPLLSLL</sequence>
<dbReference type="AlphaFoldDB" id="A0A5B0QWH9"/>
<name>A0A5B0QWH9_PUCGR</name>
<accession>A0A5B0QWH9</accession>
<dbReference type="EMBL" id="VSWC01000196">
    <property type="protein sequence ID" value="KAA1066633.1"/>
    <property type="molecule type" value="Genomic_DNA"/>
</dbReference>
<organism evidence="3 4">
    <name type="scientific">Puccinia graminis f. sp. tritici</name>
    <dbReference type="NCBI Taxonomy" id="56615"/>
    <lineage>
        <taxon>Eukaryota</taxon>
        <taxon>Fungi</taxon>
        <taxon>Dikarya</taxon>
        <taxon>Basidiomycota</taxon>
        <taxon>Pucciniomycotina</taxon>
        <taxon>Pucciniomycetes</taxon>
        <taxon>Pucciniales</taxon>
        <taxon>Pucciniaceae</taxon>
        <taxon>Puccinia</taxon>
    </lineage>
</organism>
<keyword evidence="4" id="KW-1185">Reference proteome</keyword>
<reference evidence="3 4" key="1">
    <citation type="submission" date="2019-05" db="EMBL/GenBank/DDBJ databases">
        <title>Emergence of the Ug99 lineage of the wheat stem rust pathogen through somatic hybridization.</title>
        <authorList>
            <person name="Li F."/>
            <person name="Upadhyaya N.M."/>
            <person name="Sperschneider J."/>
            <person name="Matny O."/>
            <person name="Nguyen-Phuc H."/>
            <person name="Mago R."/>
            <person name="Raley C."/>
            <person name="Miller M.E."/>
            <person name="Silverstein K.A.T."/>
            <person name="Henningsen E."/>
            <person name="Hirsch C.D."/>
            <person name="Visser B."/>
            <person name="Pretorius Z.A."/>
            <person name="Steffenson B.J."/>
            <person name="Schwessinger B."/>
            <person name="Dodds P.N."/>
            <person name="Figueroa M."/>
        </authorList>
    </citation>
    <scope>NUCLEOTIDE SEQUENCE [LARGE SCALE GENOMIC DNA]</scope>
    <source>
        <strain evidence="3">21-0</strain>
    </source>
</reference>
<proteinExistence type="predicted"/>
<gene>
    <name evidence="3" type="ORF">PGT21_001637</name>
    <name evidence="2" type="ORF">PGT21_002582</name>
    <name evidence="1" type="ORF">PGT21_034642</name>
</gene>
<protein>
    <submittedName>
        <fullName evidence="3">Uncharacterized protein</fullName>
    </submittedName>
</protein>
<evidence type="ECO:0000313" key="3">
    <source>
        <dbReference type="EMBL" id="KAA1117265.1"/>
    </source>
</evidence>